<evidence type="ECO:0000313" key="3">
    <source>
        <dbReference type="Proteomes" id="UP001431783"/>
    </source>
</evidence>
<evidence type="ECO:0000313" key="2">
    <source>
        <dbReference type="EMBL" id="KAK9874671.1"/>
    </source>
</evidence>
<protein>
    <recommendedName>
        <fullName evidence="4">Programmed cell death protein 7</fullName>
    </recommendedName>
</protein>
<name>A0AAW1U2A1_9CUCU</name>
<dbReference type="Proteomes" id="UP001431783">
    <property type="component" value="Unassembled WGS sequence"/>
</dbReference>
<evidence type="ECO:0008006" key="4">
    <source>
        <dbReference type="Google" id="ProtNLM"/>
    </source>
</evidence>
<dbReference type="Pfam" id="PF16021">
    <property type="entry name" value="PDCD7"/>
    <property type="match status" value="1"/>
</dbReference>
<dbReference type="AlphaFoldDB" id="A0AAW1U2A1"/>
<accession>A0AAW1U2A1</accession>
<dbReference type="InterPro" id="IPR031974">
    <property type="entry name" value="PDCD7"/>
</dbReference>
<dbReference type="InterPro" id="IPR052831">
    <property type="entry name" value="Apoptosis_promoter"/>
</dbReference>
<gene>
    <name evidence="2" type="ORF">WA026_005492</name>
</gene>
<sequence>MNNSINNYNTNLRSADLVGQSETYPLNYQFHSNTASSDFTFSSFNFSSAKPSGMSVSAEPWIEQWLMKIGKNNHSLKVGSNEPKISISSARKSIKICLDTLSKLDAISEDLKSNVQKLSSAEWKKKTVKIGHLKETFNNVLNNLNNPENVKALQRAVHQRKKKRANQKRKRIEKQISLKKEKEEHINLNKQIDRWLDVKKEEDDKVKTEETMNKDIDCVLSEVNKKKLDAKKNLSLIRALIKLRNIRETVRVQRGEKTSLEDKHAFATTTEKMLKIWENALKQYNTEEHMLKTMLEKTASENLKHKELLKEKQTLFMWEKVIFGDKTIASAQNASFIALTAAERDMETFIAIRRSWDTFLVNEPQGSSLPIGWVLPPNEASKDWKKFLPQ</sequence>
<organism evidence="2 3">
    <name type="scientific">Henosepilachna vigintioctopunctata</name>
    <dbReference type="NCBI Taxonomy" id="420089"/>
    <lineage>
        <taxon>Eukaryota</taxon>
        <taxon>Metazoa</taxon>
        <taxon>Ecdysozoa</taxon>
        <taxon>Arthropoda</taxon>
        <taxon>Hexapoda</taxon>
        <taxon>Insecta</taxon>
        <taxon>Pterygota</taxon>
        <taxon>Neoptera</taxon>
        <taxon>Endopterygota</taxon>
        <taxon>Coleoptera</taxon>
        <taxon>Polyphaga</taxon>
        <taxon>Cucujiformia</taxon>
        <taxon>Coccinelloidea</taxon>
        <taxon>Coccinellidae</taxon>
        <taxon>Epilachninae</taxon>
        <taxon>Epilachnini</taxon>
        <taxon>Henosepilachna</taxon>
    </lineage>
</organism>
<comment type="caution">
    <text evidence="2">The sequence shown here is derived from an EMBL/GenBank/DDBJ whole genome shotgun (WGS) entry which is preliminary data.</text>
</comment>
<dbReference type="PANTHER" id="PTHR48190:SF2">
    <property type="entry name" value="PROGRAMMED CELL DEATH PROTEIN 7"/>
    <property type="match status" value="1"/>
</dbReference>
<reference evidence="2 3" key="1">
    <citation type="submission" date="2023-03" db="EMBL/GenBank/DDBJ databases">
        <title>Genome insight into feeding habits of ladybird beetles.</title>
        <authorList>
            <person name="Li H.-S."/>
            <person name="Huang Y.-H."/>
            <person name="Pang H."/>
        </authorList>
    </citation>
    <scope>NUCLEOTIDE SEQUENCE [LARGE SCALE GENOMIC DNA]</scope>
    <source>
        <strain evidence="2">SYSU_2023b</strain>
        <tissue evidence="2">Whole body</tissue>
    </source>
</reference>
<feature type="coiled-coil region" evidence="1">
    <location>
        <begin position="155"/>
        <end position="198"/>
    </location>
</feature>
<keyword evidence="3" id="KW-1185">Reference proteome</keyword>
<proteinExistence type="predicted"/>
<dbReference type="PANTHER" id="PTHR48190">
    <property type="entry name" value="PROGRAMMED CELL DEATH PROTEIN 7"/>
    <property type="match status" value="1"/>
</dbReference>
<dbReference type="GO" id="GO:0005689">
    <property type="term" value="C:U12-type spliceosomal complex"/>
    <property type="evidence" value="ECO:0007669"/>
    <property type="project" value="TreeGrafter"/>
</dbReference>
<evidence type="ECO:0000256" key="1">
    <source>
        <dbReference type="SAM" id="Coils"/>
    </source>
</evidence>
<keyword evidence="1" id="KW-0175">Coiled coil</keyword>
<dbReference type="EMBL" id="JARQZJ010000032">
    <property type="protein sequence ID" value="KAK9874671.1"/>
    <property type="molecule type" value="Genomic_DNA"/>
</dbReference>